<organism evidence="1 2">
    <name type="scientific">Genlisea aurea</name>
    <dbReference type="NCBI Taxonomy" id="192259"/>
    <lineage>
        <taxon>Eukaryota</taxon>
        <taxon>Viridiplantae</taxon>
        <taxon>Streptophyta</taxon>
        <taxon>Embryophyta</taxon>
        <taxon>Tracheophyta</taxon>
        <taxon>Spermatophyta</taxon>
        <taxon>Magnoliopsida</taxon>
        <taxon>eudicotyledons</taxon>
        <taxon>Gunneridae</taxon>
        <taxon>Pentapetalae</taxon>
        <taxon>asterids</taxon>
        <taxon>lamiids</taxon>
        <taxon>Lamiales</taxon>
        <taxon>Lentibulariaceae</taxon>
        <taxon>Genlisea</taxon>
    </lineage>
</organism>
<proteinExistence type="predicted"/>
<accession>S8BUR7</accession>
<gene>
    <name evidence="1" type="ORF">M569_16496</name>
</gene>
<protein>
    <submittedName>
        <fullName evidence="1">Uncharacterized protein</fullName>
    </submittedName>
</protein>
<dbReference type="EMBL" id="AUSU01009335">
    <property type="protein sequence ID" value="EPS58320.1"/>
    <property type="molecule type" value="Genomic_DNA"/>
</dbReference>
<sequence length="65" mass="7111">VVTGSFDIPYEYRKSARPKTVPIDAAASTSFGFIEKILASGEDLRRRAKLIRRGMITTGQPPVSS</sequence>
<keyword evidence="2" id="KW-1185">Reference proteome</keyword>
<evidence type="ECO:0000313" key="2">
    <source>
        <dbReference type="Proteomes" id="UP000015453"/>
    </source>
</evidence>
<dbReference type="AlphaFoldDB" id="S8BUR7"/>
<comment type="caution">
    <text evidence="1">The sequence shown here is derived from an EMBL/GenBank/DDBJ whole genome shotgun (WGS) entry which is preliminary data.</text>
</comment>
<evidence type="ECO:0000313" key="1">
    <source>
        <dbReference type="EMBL" id="EPS58320.1"/>
    </source>
</evidence>
<dbReference type="Proteomes" id="UP000015453">
    <property type="component" value="Unassembled WGS sequence"/>
</dbReference>
<feature type="non-terminal residue" evidence="1">
    <location>
        <position position="1"/>
    </location>
</feature>
<name>S8BUR7_9LAMI</name>
<reference evidence="1 2" key="1">
    <citation type="journal article" date="2013" name="BMC Genomics">
        <title>The miniature genome of a carnivorous plant Genlisea aurea contains a low number of genes and short non-coding sequences.</title>
        <authorList>
            <person name="Leushkin E.V."/>
            <person name="Sutormin R.A."/>
            <person name="Nabieva E.R."/>
            <person name="Penin A.A."/>
            <person name="Kondrashov A.S."/>
            <person name="Logacheva M.D."/>
        </authorList>
    </citation>
    <scope>NUCLEOTIDE SEQUENCE [LARGE SCALE GENOMIC DNA]</scope>
</reference>